<accession>A0ABW0FCG4</accession>
<dbReference type="GeneID" id="303296680"/>
<feature type="domain" description="Bacterial bifunctional deaminase-reductase C-terminal" evidence="4">
    <location>
        <begin position="45"/>
        <end position="236"/>
    </location>
</feature>
<keyword evidence="6" id="KW-1185">Reference proteome</keyword>
<evidence type="ECO:0000313" key="6">
    <source>
        <dbReference type="Proteomes" id="UP001595937"/>
    </source>
</evidence>
<comment type="caution">
    <text evidence="5">The sequence shown here is derived from an EMBL/GenBank/DDBJ whole genome shotgun (WGS) entry which is preliminary data.</text>
</comment>
<comment type="pathway">
    <text evidence="1">Cofactor biosynthesis; riboflavin biosynthesis.</text>
</comment>
<dbReference type="PANTHER" id="PTHR38011">
    <property type="entry name" value="DIHYDROFOLATE REDUCTASE FAMILY PROTEIN (AFU_ORTHOLOGUE AFUA_8G06820)"/>
    <property type="match status" value="1"/>
</dbReference>
<dbReference type="RefSeq" id="WP_343923132.1">
    <property type="nucleotide sequence ID" value="NZ_BAAAIR010000032.1"/>
</dbReference>
<evidence type="ECO:0000256" key="2">
    <source>
        <dbReference type="ARBA" id="ARBA00022857"/>
    </source>
</evidence>
<protein>
    <submittedName>
        <fullName evidence="5">Dihydrofolate reductase family protein</fullName>
    </submittedName>
</protein>
<sequence>MTVHLLMREGTLLPAPEPVPADADGARTLAALYAMPQLPPGGAQVRAMMNATVDGAISGADGTSGPLRNPDDSFVFDVLRALADVVMVGAATVRVEDYSSVLGRDDLLEPSWRPGGGARPALAVWSNSGDLPASLDRDQPLYLLSSARSALAAGRRAGLPEDRVIVADSATEALRGLADRGLHAVQAEGGSSTLGRLAAEGVLDELCFSTTHRSIGGSSSRVISGESHDSAWELSSLLVGDHATISRYRIRP</sequence>
<dbReference type="InterPro" id="IPR050765">
    <property type="entry name" value="Riboflavin_Biosynth_HTPR"/>
</dbReference>
<organism evidence="5 6">
    <name type="scientific">Brachybacterium tyrofermentans</name>
    <dbReference type="NCBI Taxonomy" id="47848"/>
    <lineage>
        <taxon>Bacteria</taxon>
        <taxon>Bacillati</taxon>
        <taxon>Actinomycetota</taxon>
        <taxon>Actinomycetes</taxon>
        <taxon>Micrococcales</taxon>
        <taxon>Dermabacteraceae</taxon>
        <taxon>Brachybacterium</taxon>
    </lineage>
</organism>
<name>A0ABW0FCG4_9MICO</name>
<dbReference type="Pfam" id="PF01872">
    <property type="entry name" value="RibD_C"/>
    <property type="match status" value="1"/>
</dbReference>
<dbReference type="PANTHER" id="PTHR38011:SF7">
    <property type="entry name" value="2,5-DIAMINO-6-RIBOSYLAMINO-4(3H)-PYRIMIDINONE 5'-PHOSPHATE REDUCTASE"/>
    <property type="match status" value="1"/>
</dbReference>
<evidence type="ECO:0000313" key="5">
    <source>
        <dbReference type="EMBL" id="MFC5296265.1"/>
    </source>
</evidence>
<dbReference type="EMBL" id="JBHSLN010000011">
    <property type="protein sequence ID" value="MFC5296265.1"/>
    <property type="molecule type" value="Genomic_DNA"/>
</dbReference>
<dbReference type="InterPro" id="IPR002734">
    <property type="entry name" value="RibDG_C"/>
</dbReference>
<evidence type="ECO:0000259" key="4">
    <source>
        <dbReference type="Pfam" id="PF01872"/>
    </source>
</evidence>
<evidence type="ECO:0000256" key="3">
    <source>
        <dbReference type="ARBA" id="ARBA00023002"/>
    </source>
</evidence>
<reference evidence="6" key="1">
    <citation type="journal article" date="2019" name="Int. J. Syst. Evol. Microbiol.">
        <title>The Global Catalogue of Microorganisms (GCM) 10K type strain sequencing project: providing services to taxonomists for standard genome sequencing and annotation.</title>
        <authorList>
            <consortium name="The Broad Institute Genomics Platform"/>
            <consortium name="The Broad Institute Genome Sequencing Center for Infectious Disease"/>
            <person name="Wu L."/>
            <person name="Ma J."/>
        </authorList>
    </citation>
    <scope>NUCLEOTIDE SEQUENCE [LARGE SCALE GENOMIC DNA]</scope>
    <source>
        <strain evidence="6">CGMCC 1.16455</strain>
    </source>
</reference>
<dbReference type="SUPFAM" id="SSF53597">
    <property type="entry name" value="Dihydrofolate reductase-like"/>
    <property type="match status" value="1"/>
</dbReference>
<keyword evidence="3" id="KW-0560">Oxidoreductase</keyword>
<dbReference type="Proteomes" id="UP001595937">
    <property type="component" value="Unassembled WGS sequence"/>
</dbReference>
<gene>
    <name evidence="5" type="ORF">ACFPK8_01955</name>
</gene>
<dbReference type="Gene3D" id="3.40.430.10">
    <property type="entry name" value="Dihydrofolate Reductase, subunit A"/>
    <property type="match status" value="1"/>
</dbReference>
<evidence type="ECO:0000256" key="1">
    <source>
        <dbReference type="ARBA" id="ARBA00005104"/>
    </source>
</evidence>
<dbReference type="InterPro" id="IPR024072">
    <property type="entry name" value="DHFR-like_dom_sf"/>
</dbReference>
<keyword evidence="2" id="KW-0521">NADP</keyword>
<proteinExistence type="predicted"/>